<evidence type="ECO:0000256" key="1">
    <source>
        <dbReference type="ARBA" id="ARBA00022737"/>
    </source>
</evidence>
<feature type="domain" description="Nephrocystin 3-like N-terminal" evidence="2">
    <location>
        <begin position="282"/>
        <end position="439"/>
    </location>
</feature>
<reference evidence="3 4" key="1">
    <citation type="submission" date="2023-01" db="EMBL/GenBank/DDBJ databases">
        <title>Analysis of 21 Apiospora genomes using comparative genomics revels a genus with tremendous synthesis potential of carbohydrate active enzymes and secondary metabolites.</title>
        <authorList>
            <person name="Sorensen T."/>
        </authorList>
    </citation>
    <scope>NUCLEOTIDE SEQUENCE [LARGE SCALE GENOMIC DNA]</scope>
    <source>
        <strain evidence="3 4">CBS 135458</strain>
    </source>
</reference>
<proteinExistence type="predicted"/>
<evidence type="ECO:0000313" key="4">
    <source>
        <dbReference type="Proteomes" id="UP001480595"/>
    </source>
</evidence>
<dbReference type="PANTHER" id="PTHR10039">
    <property type="entry name" value="AMELOGENIN"/>
    <property type="match status" value="1"/>
</dbReference>
<dbReference type="InterPro" id="IPR056884">
    <property type="entry name" value="NPHP3-like_N"/>
</dbReference>
<dbReference type="SUPFAM" id="SSF52540">
    <property type="entry name" value="P-loop containing nucleoside triphosphate hydrolases"/>
    <property type="match status" value="1"/>
</dbReference>
<dbReference type="GeneID" id="92084596"/>
<comment type="caution">
    <text evidence="3">The sequence shown here is derived from an EMBL/GenBank/DDBJ whole genome shotgun (WGS) entry which is preliminary data.</text>
</comment>
<organism evidence="3 4">
    <name type="scientific">Apiospora phragmitis</name>
    <dbReference type="NCBI Taxonomy" id="2905665"/>
    <lineage>
        <taxon>Eukaryota</taxon>
        <taxon>Fungi</taxon>
        <taxon>Dikarya</taxon>
        <taxon>Ascomycota</taxon>
        <taxon>Pezizomycotina</taxon>
        <taxon>Sordariomycetes</taxon>
        <taxon>Xylariomycetidae</taxon>
        <taxon>Amphisphaeriales</taxon>
        <taxon>Apiosporaceae</taxon>
        <taxon>Apiospora</taxon>
    </lineage>
</organism>
<keyword evidence="1" id="KW-0677">Repeat</keyword>
<dbReference type="EMBL" id="JAQQWL010000001">
    <property type="protein sequence ID" value="KAK8090619.1"/>
    <property type="molecule type" value="Genomic_DNA"/>
</dbReference>
<evidence type="ECO:0000313" key="3">
    <source>
        <dbReference type="EMBL" id="KAK8090619.1"/>
    </source>
</evidence>
<name>A0ABR1X5J4_9PEZI</name>
<sequence length="652" mass="73975">MDGFIALSTAANICQFIEYGFKILNQINKLRKDGVVDPDLKRDTARLKGVADKLVQQPIGYGGLDNLATDCVGLSQRLMEELSRMKPRGPNSKWQSFKAVIRSEYKKRGNAELEAKLERCRSQLNLELVDLTRLETGEKLRKISESGHALQSEVLALRTSLNQLQPTLAAHYVGEDISELIKSFVNRMDKALKRVRQTSILNLVKFPEVHERFDLVADAHQETFDWLLNEDGDEEDSPKSVSDSTASLVHSDDEVESMFSSSSNLWGDSSIDEIDLSLAKARNEFTSWLEHEGSAFWITGKPGASKSTLVKHICLHEGPTKRLGVWASGRKLALGEGLLRGLLYSTLEGSPDLIPIAFPELWDMTDSATAILPIAFEHRDILRGFRNILEGTLRTPYYKLAFFIDGLDEFEGRQVELLQELNSWMKAYPKHVKLCVSSREYSIFQEYLSVYPTIQLHLLTERDIRKSVSHSLDHISGRLGLDFFEMEGIQRIIVKKAEGVFLWVSLILGSIEDGLISGDNVSDLIERIEHCPTELEALFKQLLDFVHPADRIYTFSILKWVVYLQSVNEGIEKMPTPAFHFIQPASLSLVELSSLDLTEAELWERAFGYDKDPERSIQDLRRKVYGRRGIRPVSGLNERFSLIHQVQHITKL</sequence>
<dbReference type="Pfam" id="PF24883">
    <property type="entry name" value="NPHP3_N"/>
    <property type="match status" value="1"/>
</dbReference>
<accession>A0ABR1X5J4</accession>
<protein>
    <recommendedName>
        <fullName evidence="2">Nephrocystin 3-like N-terminal domain-containing protein</fullName>
    </recommendedName>
</protein>
<dbReference type="RefSeq" id="XP_066722165.1">
    <property type="nucleotide sequence ID" value="XM_066851533.1"/>
</dbReference>
<dbReference type="Gene3D" id="3.40.50.300">
    <property type="entry name" value="P-loop containing nucleotide triphosphate hydrolases"/>
    <property type="match status" value="1"/>
</dbReference>
<dbReference type="InterPro" id="IPR027417">
    <property type="entry name" value="P-loop_NTPase"/>
</dbReference>
<dbReference type="Proteomes" id="UP001480595">
    <property type="component" value="Unassembled WGS sequence"/>
</dbReference>
<keyword evidence="4" id="KW-1185">Reference proteome</keyword>
<evidence type="ECO:0000259" key="2">
    <source>
        <dbReference type="Pfam" id="PF24883"/>
    </source>
</evidence>
<gene>
    <name evidence="3" type="ORF">PG994_000124</name>
</gene>
<dbReference type="PANTHER" id="PTHR10039:SF5">
    <property type="entry name" value="NACHT DOMAIN-CONTAINING PROTEIN"/>
    <property type="match status" value="1"/>
</dbReference>